<keyword evidence="1" id="KW-1133">Transmembrane helix</keyword>
<keyword evidence="1" id="KW-0812">Transmembrane</keyword>
<evidence type="ECO:0000313" key="2">
    <source>
        <dbReference type="EMBL" id="PWU49663.1"/>
    </source>
</evidence>
<dbReference type="EMBL" id="QGSV01000131">
    <property type="protein sequence ID" value="PWU49663.1"/>
    <property type="molecule type" value="Genomic_DNA"/>
</dbReference>
<keyword evidence="3" id="KW-1185">Reference proteome</keyword>
<evidence type="ECO:0000313" key="3">
    <source>
        <dbReference type="Proteomes" id="UP000245683"/>
    </source>
</evidence>
<gene>
    <name evidence="2" type="ORF">DLJ46_09085</name>
</gene>
<sequence>MGTDEQEVNVRAFLRSLRSVAFWMLLLCICFWALLVWTDAPDRPSFWQMLLAWPVVTIWLGPMWWLRYHRDSDAPGLWPGIAVAMLWGLCVCPILLGLAYAAAASLFGFGR</sequence>
<name>A0A317K8V2_9ACTN</name>
<dbReference type="AlphaFoldDB" id="A0A317K8V2"/>
<accession>A0A317K8V2</accession>
<evidence type="ECO:0000256" key="1">
    <source>
        <dbReference type="SAM" id="Phobius"/>
    </source>
</evidence>
<reference evidence="3" key="1">
    <citation type="submission" date="2018-05" db="EMBL/GenBank/DDBJ databases">
        <title>Micromonospora globispora sp. nov. and Micromonospora rugosa sp. nov., isolated from marine sediment.</title>
        <authorList>
            <person name="Carro L."/>
            <person name="Aysel V."/>
            <person name="Cetin D."/>
            <person name="Igual J.M."/>
            <person name="Klenk H.-P."/>
            <person name="Trujillo M.E."/>
            <person name="Sahin N."/>
        </authorList>
    </citation>
    <scope>NUCLEOTIDE SEQUENCE [LARGE SCALE GENOMIC DNA]</scope>
    <source>
        <strain evidence="3">S2904</strain>
    </source>
</reference>
<comment type="caution">
    <text evidence="2">The sequence shown here is derived from an EMBL/GenBank/DDBJ whole genome shotgun (WGS) entry which is preliminary data.</text>
</comment>
<organism evidence="2 3">
    <name type="scientific">Micromonospora globispora</name>
    <dbReference type="NCBI Taxonomy" id="1450148"/>
    <lineage>
        <taxon>Bacteria</taxon>
        <taxon>Bacillati</taxon>
        <taxon>Actinomycetota</taxon>
        <taxon>Actinomycetes</taxon>
        <taxon>Micromonosporales</taxon>
        <taxon>Micromonosporaceae</taxon>
        <taxon>Micromonospora</taxon>
    </lineage>
</organism>
<feature type="transmembrane region" description="Helical" evidence="1">
    <location>
        <begin position="20"/>
        <end position="37"/>
    </location>
</feature>
<feature type="transmembrane region" description="Helical" evidence="1">
    <location>
        <begin position="49"/>
        <end position="66"/>
    </location>
</feature>
<protein>
    <submittedName>
        <fullName evidence="2">Uncharacterized protein</fullName>
    </submittedName>
</protein>
<keyword evidence="1" id="KW-0472">Membrane</keyword>
<feature type="transmembrane region" description="Helical" evidence="1">
    <location>
        <begin position="86"/>
        <end position="109"/>
    </location>
</feature>
<dbReference type="Proteomes" id="UP000245683">
    <property type="component" value="Unassembled WGS sequence"/>
</dbReference>
<proteinExistence type="predicted"/>